<keyword evidence="6" id="KW-1015">Disulfide bond</keyword>
<comment type="caution">
    <text evidence="13">The sequence shown here is derived from an EMBL/GenBank/DDBJ whole genome shotgun (WGS) entry which is preliminary data.</text>
</comment>
<dbReference type="SMART" id="SM00042">
    <property type="entry name" value="CUB"/>
    <property type="match status" value="1"/>
</dbReference>
<feature type="binding site" evidence="8">
    <location>
        <position position="183"/>
    </location>
    <ligand>
        <name>Zn(2+)</name>
        <dbReference type="ChEBI" id="CHEBI:29105"/>
        <note>catalytic</note>
    </ligand>
</feature>
<dbReference type="Pfam" id="PF01400">
    <property type="entry name" value="Astacin"/>
    <property type="match status" value="1"/>
</dbReference>
<dbReference type="SUPFAM" id="SSF49854">
    <property type="entry name" value="Spermadhesin, CUB domain"/>
    <property type="match status" value="1"/>
</dbReference>
<dbReference type="Gene3D" id="3.40.390.10">
    <property type="entry name" value="Collagenase (Catalytic Domain)"/>
    <property type="match status" value="1"/>
</dbReference>
<keyword evidence="1 8" id="KW-0645">Protease</keyword>
<evidence type="ECO:0000259" key="12">
    <source>
        <dbReference type="PROSITE" id="PS51864"/>
    </source>
</evidence>
<sequence length="525" mass="58666">MRSLALAVLALCATGWAFPAKSHYLERTRRQERKLEDTAALESAFNLMYSANQNGQHAGSYFNMNLDVARREQRSARECSSGICTWPKHQDGHVYVPYMKTDVYSNSDHKVFLSTFKEYADRTCIRFVPRTSETDYIIFESLSGCWSPIGRLGNEQSISINKDICMVKGTVAHELMHSLGFHHEHVRKDRDNYVSVQWDNILTDYISAFQMTDTNNMKYTPYDYSSIMHYGKKAYSKDGISQTMVPIPDGSVNIGQMLALSEKDILKINLLYQCDKSLGIGSSAEPRTSAPYTMELPDGGTTTTTETLMPMSNITAGTSTASLDKSTNLGITKSIPTSITQLAATNVTPWSTKTARTNILMTNTTTITTTTTKTIISPTTTTSIPWTTSTTSPRTTTTTPRMTTTRTPPSLNACGGTVTARSGEITSPNYPEQYPKSTYCLWTIPATRMVTITFVDFELERSQRCMFDYLKFDDLAEFETYVSNSKYCGAIVPNTQITYGGSIQIIFVSDTSVQMKGFRLRYMAE</sequence>
<dbReference type="PANTHER" id="PTHR10127">
    <property type="entry name" value="DISCOIDIN, CUB, EGF, LAMININ , AND ZINC METALLOPROTEASE DOMAIN CONTAINING"/>
    <property type="match status" value="1"/>
</dbReference>
<feature type="binding site" evidence="8">
    <location>
        <position position="177"/>
    </location>
    <ligand>
        <name>Zn(2+)</name>
        <dbReference type="ChEBI" id="CHEBI:29105"/>
        <note>catalytic</note>
    </ligand>
</feature>
<dbReference type="InterPro" id="IPR024079">
    <property type="entry name" value="MetalloPept_cat_dom_sf"/>
</dbReference>
<dbReference type="Proteomes" id="UP001066276">
    <property type="component" value="Chromosome 10"/>
</dbReference>
<proteinExistence type="predicted"/>
<keyword evidence="5 8" id="KW-0482">Metalloprotease</keyword>
<dbReference type="FunFam" id="2.60.120.290:FF:000013">
    <property type="entry name" value="Membrane frizzled-related protein"/>
    <property type="match status" value="1"/>
</dbReference>
<feature type="chain" id="PRO_5043097293" description="Metalloendopeptidase" evidence="9">
    <location>
        <begin position="18"/>
        <end position="525"/>
    </location>
</feature>
<evidence type="ECO:0000256" key="3">
    <source>
        <dbReference type="ARBA" id="ARBA00022801"/>
    </source>
</evidence>
<protein>
    <recommendedName>
        <fullName evidence="9">Metalloendopeptidase</fullName>
        <ecNumber evidence="9">3.4.24.-</ecNumber>
    </recommendedName>
</protein>
<dbReference type="EMBL" id="JANPWB010000014">
    <property type="protein sequence ID" value="KAJ1096031.1"/>
    <property type="molecule type" value="Genomic_DNA"/>
</dbReference>
<organism evidence="13 14">
    <name type="scientific">Pleurodeles waltl</name>
    <name type="common">Iberian ribbed newt</name>
    <dbReference type="NCBI Taxonomy" id="8319"/>
    <lineage>
        <taxon>Eukaryota</taxon>
        <taxon>Metazoa</taxon>
        <taxon>Chordata</taxon>
        <taxon>Craniata</taxon>
        <taxon>Vertebrata</taxon>
        <taxon>Euteleostomi</taxon>
        <taxon>Amphibia</taxon>
        <taxon>Batrachia</taxon>
        <taxon>Caudata</taxon>
        <taxon>Salamandroidea</taxon>
        <taxon>Salamandridae</taxon>
        <taxon>Pleurodelinae</taxon>
        <taxon>Pleurodeles</taxon>
    </lineage>
</organism>
<evidence type="ECO:0000256" key="7">
    <source>
        <dbReference type="PROSITE-ProRule" id="PRU00059"/>
    </source>
</evidence>
<evidence type="ECO:0000256" key="9">
    <source>
        <dbReference type="RuleBase" id="RU361183"/>
    </source>
</evidence>
<dbReference type="InterPro" id="IPR006026">
    <property type="entry name" value="Peptidase_Metallo"/>
</dbReference>
<dbReference type="PROSITE" id="PS51864">
    <property type="entry name" value="ASTACIN"/>
    <property type="match status" value="1"/>
</dbReference>
<comment type="caution">
    <text evidence="7">Lacks conserved residue(s) required for the propagation of feature annotation.</text>
</comment>
<accession>A0AAV7LWX1</accession>
<evidence type="ECO:0000256" key="5">
    <source>
        <dbReference type="ARBA" id="ARBA00023049"/>
    </source>
</evidence>
<keyword evidence="14" id="KW-1185">Reference proteome</keyword>
<comment type="cofactor">
    <cofactor evidence="8 9">
        <name>Zn(2+)</name>
        <dbReference type="ChEBI" id="CHEBI:29105"/>
    </cofactor>
    <text evidence="8 9">Binds 1 zinc ion per subunit.</text>
</comment>
<feature type="signal peptide" evidence="9">
    <location>
        <begin position="1"/>
        <end position="17"/>
    </location>
</feature>
<evidence type="ECO:0000313" key="13">
    <source>
        <dbReference type="EMBL" id="KAJ1096031.1"/>
    </source>
</evidence>
<evidence type="ECO:0000313" key="14">
    <source>
        <dbReference type="Proteomes" id="UP001066276"/>
    </source>
</evidence>
<gene>
    <name evidence="13" type="ORF">NDU88_001180</name>
</gene>
<dbReference type="InterPro" id="IPR035914">
    <property type="entry name" value="Sperma_CUB_dom_sf"/>
</dbReference>
<evidence type="ECO:0000256" key="6">
    <source>
        <dbReference type="ARBA" id="ARBA00023157"/>
    </source>
</evidence>
<evidence type="ECO:0000259" key="11">
    <source>
        <dbReference type="PROSITE" id="PS01180"/>
    </source>
</evidence>
<dbReference type="EC" id="3.4.24.-" evidence="9"/>
<dbReference type="AlphaFoldDB" id="A0AAV7LWX1"/>
<evidence type="ECO:0000256" key="10">
    <source>
        <dbReference type="SAM" id="MobiDB-lite"/>
    </source>
</evidence>
<name>A0AAV7LWX1_PLEWA</name>
<keyword evidence="4 8" id="KW-0862">Zinc</keyword>
<evidence type="ECO:0000256" key="1">
    <source>
        <dbReference type="ARBA" id="ARBA00022670"/>
    </source>
</evidence>
<feature type="domain" description="Peptidase M12A" evidence="12">
    <location>
        <begin position="74"/>
        <end position="275"/>
    </location>
</feature>
<evidence type="ECO:0000256" key="8">
    <source>
        <dbReference type="PROSITE-ProRule" id="PRU01211"/>
    </source>
</evidence>
<feature type="region of interest" description="Disordered" evidence="10">
    <location>
        <begin position="379"/>
        <end position="410"/>
    </location>
</feature>
<dbReference type="InterPro" id="IPR000859">
    <property type="entry name" value="CUB_dom"/>
</dbReference>
<evidence type="ECO:0000256" key="4">
    <source>
        <dbReference type="ARBA" id="ARBA00022833"/>
    </source>
</evidence>
<dbReference type="GO" id="GO:0006508">
    <property type="term" value="P:proteolysis"/>
    <property type="evidence" value="ECO:0007669"/>
    <property type="project" value="UniProtKB-KW"/>
</dbReference>
<dbReference type="SMART" id="SM00235">
    <property type="entry name" value="ZnMc"/>
    <property type="match status" value="1"/>
</dbReference>
<keyword evidence="2 8" id="KW-0479">Metal-binding</keyword>
<dbReference type="GO" id="GO:0008270">
    <property type="term" value="F:zinc ion binding"/>
    <property type="evidence" value="ECO:0007669"/>
    <property type="project" value="UniProtKB-UniRule"/>
</dbReference>
<feature type="domain" description="CUB" evidence="11">
    <location>
        <begin position="414"/>
        <end position="525"/>
    </location>
</feature>
<keyword evidence="9" id="KW-0732">Signal</keyword>
<dbReference type="PROSITE" id="PS01180">
    <property type="entry name" value="CUB"/>
    <property type="match status" value="1"/>
</dbReference>
<dbReference type="CDD" id="cd00041">
    <property type="entry name" value="CUB"/>
    <property type="match status" value="1"/>
</dbReference>
<dbReference type="GO" id="GO:0004222">
    <property type="term" value="F:metalloendopeptidase activity"/>
    <property type="evidence" value="ECO:0007669"/>
    <property type="project" value="UniProtKB-UniRule"/>
</dbReference>
<dbReference type="Pfam" id="PF00431">
    <property type="entry name" value="CUB"/>
    <property type="match status" value="1"/>
</dbReference>
<evidence type="ECO:0000256" key="2">
    <source>
        <dbReference type="ARBA" id="ARBA00022723"/>
    </source>
</evidence>
<keyword evidence="3 8" id="KW-0378">Hydrolase</keyword>
<feature type="binding site" evidence="8">
    <location>
        <position position="173"/>
    </location>
    <ligand>
        <name>Zn(2+)</name>
        <dbReference type="ChEBI" id="CHEBI:29105"/>
        <note>catalytic</note>
    </ligand>
</feature>
<dbReference type="SUPFAM" id="SSF55486">
    <property type="entry name" value="Metalloproteases ('zincins'), catalytic domain"/>
    <property type="match status" value="1"/>
</dbReference>
<feature type="active site" evidence="8">
    <location>
        <position position="174"/>
    </location>
</feature>
<dbReference type="PANTHER" id="PTHR10127:SF896">
    <property type="entry name" value="METALLOENDOPEPTIDASE"/>
    <property type="match status" value="1"/>
</dbReference>
<dbReference type="Gene3D" id="2.60.120.290">
    <property type="entry name" value="Spermadhesin, CUB domain"/>
    <property type="match status" value="1"/>
</dbReference>
<dbReference type="PRINTS" id="PR00480">
    <property type="entry name" value="ASTACIN"/>
</dbReference>
<dbReference type="InterPro" id="IPR001506">
    <property type="entry name" value="Peptidase_M12A"/>
</dbReference>
<reference evidence="13" key="1">
    <citation type="journal article" date="2022" name="bioRxiv">
        <title>Sequencing and chromosome-scale assembly of the giantPleurodeles waltlgenome.</title>
        <authorList>
            <person name="Brown T."/>
            <person name="Elewa A."/>
            <person name="Iarovenko S."/>
            <person name="Subramanian E."/>
            <person name="Araus A.J."/>
            <person name="Petzold A."/>
            <person name="Susuki M."/>
            <person name="Suzuki K.-i.T."/>
            <person name="Hayashi T."/>
            <person name="Toyoda A."/>
            <person name="Oliveira C."/>
            <person name="Osipova E."/>
            <person name="Leigh N.D."/>
            <person name="Simon A."/>
            <person name="Yun M.H."/>
        </authorList>
    </citation>
    <scope>NUCLEOTIDE SEQUENCE</scope>
    <source>
        <strain evidence="13">20211129_DDA</strain>
        <tissue evidence="13">Liver</tissue>
    </source>
</reference>